<comment type="function">
    <text evidence="6">This enzyme catalyzes the hydrolysis of the N-terminal peptide bond of an N-acetylated peptide to generate an N-acetylated amino acid and a peptide with a free N-terminus. It preferentially cleaves off Ac-Ala, Ac-Met and Ac-Ser. Also, involved in the degradation of oxidized and glycated proteins.</text>
</comment>
<dbReference type="SUPFAM" id="SSF53474">
    <property type="entry name" value="alpha/beta-Hydrolases"/>
    <property type="match status" value="1"/>
</dbReference>
<proteinExistence type="predicted"/>
<gene>
    <name evidence="9" type="ordered locus">Runsl_4257</name>
</gene>
<evidence type="ECO:0000256" key="3">
    <source>
        <dbReference type="ARBA" id="ARBA00022990"/>
    </source>
</evidence>
<accession>A0A7U3ZNS0</accession>
<dbReference type="Gene3D" id="3.40.50.1820">
    <property type="entry name" value="alpha/beta hydrolase"/>
    <property type="match status" value="1"/>
</dbReference>
<reference evidence="10" key="1">
    <citation type="submission" date="2011-06" db="EMBL/GenBank/DDBJ databases">
        <title>The complete genome of chromosome of Runella slithyformis DSM 19594.</title>
        <authorList>
            <consortium name="US DOE Joint Genome Institute (JGI-PGF)"/>
            <person name="Lucas S."/>
            <person name="Han J."/>
            <person name="Lapidus A."/>
            <person name="Bruce D."/>
            <person name="Goodwin L."/>
            <person name="Pitluck S."/>
            <person name="Peters L."/>
            <person name="Kyrpides N."/>
            <person name="Mavromatis K."/>
            <person name="Ivanova N."/>
            <person name="Ovchinnikova G."/>
            <person name="Zhang X."/>
            <person name="Misra M."/>
            <person name="Detter J.C."/>
            <person name="Tapia R."/>
            <person name="Han C."/>
            <person name="Land M."/>
            <person name="Hauser L."/>
            <person name="Markowitz V."/>
            <person name="Cheng J.-F."/>
            <person name="Hugenholtz P."/>
            <person name="Woyke T."/>
            <person name="Wu D."/>
            <person name="Tindall B."/>
            <person name="Faehrich R."/>
            <person name="Brambilla E."/>
            <person name="Klenk H.-P."/>
            <person name="Eisen J.A."/>
        </authorList>
    </citation>
    <scope>NUCLEOTIDE SEQUENCE [LARGE SCALE GENOMIC DNA]</scope>
    <source>
        <strain evidence="10">ATCC 29530 / DSM 19594 / LMG 11500 / NCIMB 11436 / LSU 4</strain>
    </source>
</reference>
<dbReference type="InterPro" id="IPR011042">
    <property type="entry name" value="6-blade_b-propeller_TolB-like"/>
</dbReference>
<name>A0A7U3ZNS0_RUNSL</name>
<dbReference type="InterPro" id="IPR029058">
    <property type="entry name" value="AB_hydrolase_fold"/>
</dbReference>
<protein>
    <recommendedName>
        <fullName evidence="5">Acyl-peptide hydrolase</fullName>
    </recommendedName>
    <alternativeName>
        <fullName evidence="4">Acylaminoacyl-peptidase</fullName>
    </alternativeName>
</protein>
<feature type="domain" description="Peptidase S9 prolyl oligopeptidase catalytic" evidence="8">
    <location>
        <begin position="463"/>
        <end position="669"/>
    </location>
</feature>
<dbReference type="PROSITE" id="PS00708">
    <property type="entry name" value="PRO_ENDOPEP_SER"/>
    <property type="match status" value="1"/>
</dbReference>
<keyword evidence="1" id="KW-0378">Hydrolase</keyword>
<evidence type="ECO:0000259" key="8">
    <source>
        <dbReference type="Pfam" id="PF00326"/>
    </source>
</evidence>
<dbReference type="Pfam" id="PF07676">
    <property type="entry name" value="PD40"/>
    <property type="match status" value="3"/>
</dbReference>
<reference evidence="9 10" key="2">
    <citation type="journal article" date="2012" name="Stand. Genomic Sci.">
        <title>Complete genome sequence of the aquatic bacterium Runella slithyformis type strain (LSU 4(T)).</title>
        <authorList>
            <person name="Copeland A."/>
            <person name="Zhang X."/>
            <person name="Misra M."/>
            <person name="Lapidus A."/>
            <person name="Nolan M."/>
            <person name="Lucas S."/>
            <person name="Deshpande S."/>
            <person name="Cheng J.F."/>
            <person name="Tapia R."/>
            <person name="Goodwin L.A."/>
            <person name="Pitluck S."/>
            <person name="Liolios K."/>
            <person name="Pagani I."/>
            <person name="Ivanova N."/>
            <person name="Mikhailova N."/>
            <person name="Pati A."/>
            <person name="Chen A."/>
            <person name="Palaniappan K."/>
            <person name="Land M."/>
            <person name="Hauser L."/>
            <person name="Pan C."/>
            <person name="Jeffries C.D."/>
            <person name="Detter J.C."/>
            <person name="Brambilla E.M."/>
            <person name="Rohde M."/>
            <person name="Djao O.D."/>
            <person name="Goker M."/>
            <person name="Sikorski J."/>
            <person name="Tindall B.J."/>
            <person name="Woyke T."/>
            <person name="Bristow J."/>
            <person name="Eisen J.A."/>
            <person name="Markowitz V."/>
            <person name="Hugenholtz P."/>
            <person name="Kyrpides N.C."/>
            <person name="Klenk H.P."/>
            <person name="Mavromatis K."/>
        </authorList>
    </citation>
    <scope>NUCLEOTIDE SEQUENCE [LARGE SCALE GENOMIC DNA]</scope>
    <source>
        <strain evidence="10">ATCC 29530 / DSM 19594 / LMG 11500 / NCIMB 11436 / LSU 4</strain>
    </source>
</reference>
<keyword evidence="2" id="KW-0645">Protease</keyword>
<dbReference type="GO" id="GO:0004252">
    <property type="term" value="F:serine-type endopeptidase activity"/>
    <property type="evidence" value="ECO:0007669"/>
    <property type="project" value="InterPro"/>
</dbReference>
<dbReference type="InterPro" id="IPR011659">
    <property type="entry name" value="WD40"/>
</dbReference>
<dbReference type="AlphaFoldDB" id="A0A7U3ZNS0"/>
<dbReference type="PANTHER" id="PTHR42776">
    <property type="entry name" value="SERINE PEPTIDASE S9 FAMILY MEMBER"/>
    <property type="match status" value="1"/>
</dbReference>
<keyword evidence="7" id="KW-0732">Signal</keyword>
<evidence type="ECO:0000256" key="7">
    <source>
        <dbReference type="SAM" id="SignalP"/>
    </source>
</evidence>
<dbReference type="PANTHER" id="PTHR42776:SF27">
    <property type="entry name" value="DIPEPTIDYL PEPTIDASE FAMILY MEMBER 6"/>
    <property type="match status" value="1"/>
</dbReference>
<evidence type="ECO:0000256" key="1">
    <source>
        <dbReference type="ARBA" id="ARBA00022801"/>
    </source>
</evidence>
<keyword evidence="3" id="KW-0007">Acetylation</keyword>
<feature type="chain" id="PRO_5031328444" description="Acyl-peptide hydrolase" evidence="7">
    <location>
        <begin position="31"/>
        <end position="669"/>
    </location>
</feature>
<dbReference type="Proteomes" id="UP000000493">
    <property type="component" value="Chromosome"/>
</dbReference>
<dbReference type="EMBL" id="CP002859">
    <property type="protein sequence ID" value="AEI50600.1"/>
    <property type="molecule type" value="Genomic_DNA"/>
</dbReference>
<dbReference type="Pfam" id="PF00326">
    <property type="entry name" value="Peptidase_S9"/>
    <property type="match status" value="1"/>
</dbReference>
<dbReference type="InterPro" id="IPR002471">
    <property type="entry name" value="Pept_S9_AS"/>
</dbReference>
<evidence type="ECO:0000256" key="2">
    <source>
        <dbReference type="ARBA" id="ARBA00022825"/>
    </source>
</evidence>
<dbReference type="KEGG" id="rsi:Runsl_4257"/>
<organism evidence="9 10">
    <name type="scientific">Runella slithyformis (strain ATCC 29530 / DSM 19594 / LMG 11500 / NCIMB 11436 / LSU 4)</name>
    <dbReference type="NCBI Taxonomy" id="761193"/>
    <lineage>
        <taxon>Bacteria</taxon>
        <taxon>Pseudomonadati</taxon>
        <taxon>Bacteroidota</taxon>
        <taxon>Cytophagia</taxon>
        <taxon>Cytophagales</taxon>
        <taxon>Spirosomataceae</taxon>
        <taxon>Runella</taxon>
    </lineage>
</organism>
<dbReference type="GO" id="GO:0006508">
    <property type="term" value="P:proteolysis"/>
    <property type="evidence" value="ECO:0007669"/>
    <property type="project" value="InterPro"/>
</dbReference>
<keyword evidence="2" id="KW-0720">Serine protease</keyword>
<sequence>MLNKPFIVSKMKNSLLLFAALLMVCGGLTAQSTPKRPLKPSDVYRLQTLGDPHISPDGKWVAYTLSSVDSAKNKRNTDLWMQSWDGKESIQLTFSPDGESQPRWSPDGKYLSFTSSRNGLTGSQIWLMDRRGGEARVLTDLKKGDLSDYEWSPDGKKIALVISSLPDTSKSKTPKPIVIDRFRFKQDVEGYLTQKTTHLYLYDVASKKLDTLTKGKYNESSPKWSPDGTQIAFVSNRTADPDRNGNTDIWVIDAKPNAVMKQITTWTGRDSGPEWSPDGKQLAYVRSTSSENYFMYDQSVLCVVAKDGGEPKLLSLALDRPVSSPLWTNDGKALHALVSDDRTRYVAQFTVADGKMTKTLTGNQSIATLERHPSGSLLAVMSNPQTPAELYAAEAGGLRRLTKHQEAFLAPLALATVEGFTSKSKDGATVSNLLYRPANAVPGAKLPTILFIHGGPVAQDEFSFDLSRQMLSAAGYAVAGVNYRGSNGRGLAYSKVISADWGNKEVLDILGATDYLVQNGIADPEKLGIGGWSYGGILTNYTIATDTRFKAASSGAGVAMISSLYGVDQYIMQYENELGSPWKNFDKYVALSYPFLKADRIKTPTQFMVGESDFNVPSVGSEQMYQALRSLGTPTELIIYPGQFHGITNPAFQIDRFERYIKWFNRYLK</sequence>
<evidence type="ECO:0000256" key="4">
    <source>
        <dbReference type="ARBA" id="ARBA00032284"/>
    </source>
</evidence>
<evidence type="ECO:0000256" key="5">
    <source>
        <dbReference type="ARBA" id="ARBA00032596"/>
    </source>
</evidence>
<evidence type="ECO:0000313" key="10">
    <source>
        <dbReference type="Proteomes" id="UP000000493"/>
    </source>
</evidence>
<feature type="signal peptide" evidence="7">
    <location>
        <begin position="1"/>
        <end position="30"/>
    </location>
</feature>
<dbReference type="Gene3D" id="2.120.10.30">
    <property type="entry name" value="TolB, C-terminal domain"/>
    <property type="match status" value="2"/>
</dbReference>
<evidence type="ECO:0000256" key="6">
    <source>
        <dbReference type="ARBA" id="ARBA00045885"/>
    </source>
</evidence>
<keyword evidence="10" id="KW-1185">Reference proteome</keyword>
<evidence type="ECO:0000313" key="9">
    <source>
        <dbReference type="EMBL" id="AEI50600.1"/>
    </source>
</evidence>
<dbReference type="InterPro" id="IPR001375">
    <property type="entry name" value="Peptidase_S9_cat"/>
</dbReference>
<dbReference type="SUPFAM" id="SSF82171">
    <property type="entry name" value="DPP6 N-terminal domain-like"/>
    <property type="match status" value="1"/>
</dbReference>